<proteinExistence type="predicted"/>
<feature type="compositionally biased region" description="Low complexity" evidence="9">
    <location>
        <begin position="704"/>
        <end position="729"/>
    </location>
</feature>
<evidence type="ECO:0000256" key="3">
    <source>
        <dbReference type="ARBA" id="ARBA00023012"/>
    </source>
</evidence>
<reference evidence="11 12" key="2">
    <citation type="submission" date="2016-08" db="EMBL/GenBank/DDBJ databases">
        <title>Pervasive Adenine N6-methylation of Active Genes in Fungi.</title>
        <authorList>
            <consortium name="DOE Joint Genome Institute"/>
            <person name="Mondo S.J."/>
            <person name="Dannebaum R.O."/>
            <person name="Kuo R.C."/>
            <person name="Labutti K."/>
            <person name="Haridas S."/>
            <person name="Kuo A."/>
            <person name="Salamov A."/>
            <person name="Ahrendt S.R."/>
            <person name="Lipzen A."/>
            <person name="Sullivan W."/>
            <person name="Andreopoulos W.B."/>
            <person name="Clum A."/>
            <person name="Lindquist E."/>
            <person name="Daum C."/>
            <person name="Ramamoorthy G.K."/>
            <person name="Gryganskyi A."/>
            <person name="Culley D."/>
            <person name="Magnuson J.K."/>
            <person name="James T.Y."/>
            <person name="O'Malley M.A."/>
            <person name="Stajich J.E."/>
            <person name="Spatafora J.W."/>
            <person name="Visel A."/>
            <person name="Grigoriev I.V."/>
        </authorList>
    </citation>
    <scope>NUCLEOTIDE SEQUENCE [LARGE SCALE GENOMIC DNA]</scope>
    <source>
        <strain evidence="12">finn</strain>
    </source>
</reference>
<comment type="caution">
    <text evidence="11">The sequence shown here is derived from an EMBL/GenBank/DDBJ whole genome shotgun (WGS) entry which is preliminary data.</text>
</comment>
<dbReference type="InterPro" id="IPR001789">
    <property type="entry name" value="Sig_transdc_resp-reg_receiver"/>
</dbReference>
<keyword evidence="12" id="KW-1185">Reference proteome</keyword>
<keyword evidence="6" id="KW-0804">Transcription</keyword>
<dbReference type="PROSITE" id="PS50110">
    <property type="entry name" value="RESPONSE_REGULATORY"/>
    <property type="match status" value="1"/>
</dbReference>
<dbReference type="SUPFAM" id="SSF52172">
    <property type="entry name" value="CheY-like"/>
    <property type="match status" value="1"/>
</dbReference>
<protein>
    <recommendedName>
        <fullName evidence="10">Response regulatory domain-containing protein</fullName>
    </recommendedName>
</protein>
<dbReference type="PANTHER" id="PTHR45339:SF1">
    <property type="entry name" value="HYBRID SIGNAL TRANSDUCTION HISTIDINE KINASE J"/>
    <property type="match status" value="1"/>
</dbReference>
<dbReference type="Proteomes" id="UP000193719">
    <property type="component" value="Unassembled WGS sequence"/>
</dbReference>
<dbReference type="GO" id="GO:0000160">
    <property type="term" value="P:phosphorelay signal transduction system"/>
    <property type="evidence" value="ECO:0007669"/>
    <property type="project" value="UniProtKB-KW"/>
</dbReference>
<keyword evidence="4" id="KW-0805">Transcription regulation</keyword>
<dbReference type="InterPro" id="IPR011006">
    <property type="entry name" value="CheY-like_superfamily"/>
</dbReference>
<dbReference type="CDD" id="cd17546">
    <property type="entry name" value="REC_hyHK_CKI1_RcsC-like"/>
    <property type="match status" value="1"/>
</dbReference>
<keyword evidence="2 8" id="KW-0597">Phosphoprotein</keyword>
<evidence type="ECO:0000313" key="11">
    <source>
        <dbReference type="EMBL" id="ORX50377.1"/>
    </source>
</evidence>
<evidence type="ECO:0000259" key="10">
    <source>
        <dbReference type="PROSITE" id="PS50110"/>
    </source>
</evidence>
<dbReference type="PROSITE" id="PS00434">
    <property type="entry name" value="HSF_DOMAIN"/>
    <property type="match status" value="1"/>
</dbReference>
<feature type="modified residue" description="4-aspartylphosphate" evidence="8">
    <location>
        <position position="581"/>
    </location>
</feature>
<feature type="domain" description="Response regulatory" evidence="10">
    <location>
        <begin position="532"/>
        <end position="646"/>
    </location>
</feature>
<dbReference type="OrthoDB" id="60033at2759"/>
<dbReference type="Gene3D" id="1.10.10.10">
    <property type="entry name" value="Winged helix-like DNA-binding domain superfamily/Winged helix DNA-binding domain"/>
    <property type="match status" value="1"/>
</dbReference>
<keyword evidence="5" id="KW-0238">DNA-binding</keyword>
<dbReference type="PRINTS" id="PR00056">
    <property type="entry name" value="HSFDOMAIN"/>
</dbReference>
<dbReference type="GO" id="GO:0003700">
    <property type="term" value="F:DNA-binding transcription factor activity"/>
    <property type="evidence" value="ECO:0007669"/>
    <property type="project" value="InterPro"/>
</dbReference>
<dbReference type="GO" id="GO:0005634">
    <property type="term" value="C:nucleus"/>
    <property type="evidence" value="ECO:0007669"/>
    <property type="project" value="UniProtKB-SubCell"/>
</dbReference>
<dbReference type="SMART" id="SM00448">
    <property type="entry name" value="REC"/>
    <property type="match status" value="1"/>
</dbReference>
<evidence type="ECO:0000256" key="7">
    <source>
        <dbReference type="ARBA" id="ARBA00023242"/>
    </source>
</evidence>
<evidence type="ECO:0000256" key="8">
    <source>
        <dbReference type="PROSITE-ProRule" id="PRU00169"/>
    </source>
</evidence>
<evidence type="ECO:0000256" key="1">
    <source>
        <dbReference type="ARBA" id="ARBA00004123"/>
    </source>
</evidence>
<reference evidence="11 12" key="1">
    <citation type="submission" date="2016-08" db="EMBL/GenBank/DDBJ databases">
        <title>Genomes of anaerobic fungi encode conserved fungal cellulosomes for biomass hydrolysis.</title>
        <authorList>
            <consortium name="DOE Joint Genome Institute"/>
            <person name="Haitjema C.H."/>
            <person name="Gilmore S.P."/>
            <person name="Henske J.K."/>
            <person name="Solomon K.V."/>
            <person name="De Groot R."/>
            <person name="Kuo A."/>
            <person name="Mondo S.J."/>
            <person name="Salamov A.A."/>
            <person name="Labutti K."/>
            <person name="Zhao Z."/>
            <person name="Chiniquy J."/>
            <person name="Barry K."/>
            <person name="Brewer H.M."/>
            <person name="Purvine S.O."/>
            <person name="Wright A.T."/>
            <person name="Boxma B."/>
            <person name="Van Alen T."/>
            <person name="Hackstein J.H."/>
            <person name="Baker S.E."/>
            <person name="Grigoriev I.V."/>
            <person name="O'Malley M.A."/>
        </authorList>
    </citation>
    <scope>NUCLEOTIDE SEQUENCE [LARGE SCALE GENOMIC DNA]</scope>
    <source>
        <strain evidence="12">finn</strain>
    </source>
</reference>
<feature type="region of interest" description="Disordered" evidence="9">
    <location>
        <begin position="700"/>
        <end position="729"/>
    </location>
</feature>
<dbReference type="Gene3D" id="3.40.50.2300">
    <property type="match status" value="1"/>
</dbReference>
<dbReference type="AlphaFoldDB" id="A0A1Y1V9B9"/>
<dbReference type="InterPro" id="IPR036388">
    <property type="entry name" value="WH-like_DNA-bd_sf"/>
</dbReference>
<comment type="subcellular location">
    <subcellularLocation>
        <location evidence="1">Nucleus</location>
    </subcellularLocation>
</comment>
<dbReference type="Pfam" id="PF00072">
    <property type="entry name" value="Response_reg"/>
    <property type="match status" value="1"/>
</dbReference>
<evidence type="ECO:0000256" key="4">
    <source>
        <dbReference type="ARBA" id="ARBA00023015"/>
    </source>
</evidence>
<dbReference type="FunFam" id="1.10.10.10:FF:000027">
    <property type="entry name" value="Heat shock transcription factor 1"/>
    <property type="match status" value="1"/>
</dbReference>
<evidence type="ECO:0000256" key="6">
    <source>
        <dbReference type="ARBA" id="ARBA00023163"/>
    </source>
</evidence>
<keyword evidence="3" id="KW-0902">Two-component regulatory system</keyword>
<accession>A0A1Y1V9B9</accession>
<dbReference type="GO" id="GO:0043565">
    <property type="term" value="F:sequence-specific DNA binding"/>
    <property type="evidence" value="ECO:0007669"/>
    <property type="project" value="InterPro"/>
</dbReference>
<dbReference type="FunFam" id="3.40.50.2300:FF:000212">
    <property type="entry name" value="Stress response regulator/HFS transcription factor"/>
    <property type="match status" value="1"/>
</dbReference>
<sequence>MSHSQFPYNTFQANPQSQIFNPNQDVAYTQQQAYQATTQFQYSLNNQESIIMPMNTFQQSFNTEVQTVNQQTQAKVKKEDKDIQNILPNKQANPKLPKQKLNTKIAKATSSKKAINVPVSVSSAKSRIPAVKSYIKALDKVKSEEKLKFNLDSISTSLPSDLLDLERNSGVPDFIKKLYRLLEDKNYHSIVSWGENGDSFIVKDPTEFSRKILPKHFKHSNFASFVRQLNKYDFHKVKVDKINSYGENMWGFKHPNFQFNKKEQLELIKRKVSNKTQKTTEQKQTDINLDMKQQVENLIEIGSALASNVNQLTTNYSDFFNDYINFGKYIELQSKTLKSLVDFVIDKEIRKQPNPTKNNNNFENLVNTYNYWNSNTQVVKDNFAQFQSNVTKSIEQMNITCDKINSLNNKLKSSLIAVKTEEKLAINSEEPIANENNVKNKDKNQTPENVPIPSLMPVNNIVTVNNNVNNPVLINQTTDINNSMNIEVNAQTQIKTSPPTQAIFMPLSESDIKTTTSLVKSVKKPKWSQPPRVLLVEDDAICRALSSKLLQVFGCKFDIAVDGQSAIERMGDRKYDIVLMDIVMPKIDGVTATNRIRQFDQLTPIISMTSNTTENDCITYLRNGMNDVLPKPFNKNGLLNMLERYCSHLRHMNENSIEPGFPKTIMMIGSNNDISSNSSIFGLNWNNVETSKGRITELQDDDINSNTTSTTTNSNTNNSSTTTLPNTNNATLSTNISTTSNISANISTTNNINVGNVPPIISNVTSSTNPVLLSMYDKPSSSTIDSTLEPMMMQNFNVSMQQPMTISDTQNVSVQYYSTLPNPTAIISSQIQSPPNQLQTTTPQIIPTNPTDPSLDPNLLPNPILINNIVLPSNQSQNFIPNNPNSLLGEHKTENDIRLINETIST</sequence>
<name>A0A1Y1V9B9_9FUNG</name>
<keyword evidence="7" id="KW-0539">Nucleus</keyword>
<dbReference type="InterPro" id="IPR000232">
    <property type="entry name" value="HSF_DNA-bd"/>
</dbReference>
<evidence type="ECO:0000256" key="5">
    <source>
        <dbReference type="ARBA" id="ARBA00023125"/>
    </source>
</evidence>
<dbReference type="EMBL" id="MCFH01000021">
    <property type="protein sequence ID" value="ORX50377.1"/>
    <property type="molecule type" value="Genomic_DNA"/>
</dbReference>
<dbReference type="SUPFAM" id="SSF46785">
    <property type="entry name" value="Winged helix' DNA-binding domain"/>
    <property type="match status" value="1"/>
</dbReference>
<gene>
    <name evidence="11" type="ORF">BCR36DRAFT_583490</name>
</gene>
<evidence type="ECO:0000256" key="9">
    <source>
        <dbReference type="SAM" id="MobiDB-lite"/>
    </source>
</evidence>
<dbReference type="PANTHER" id="PTHR45339">
    <property type="entry name" value="HYBRID SIGNAL TRANSDUCTION HISTIDINE KINASE J"/>
    <property type="match status" value="1"/>
</dbReference>
<dbReference type="STRING" id="1754191.A0A1Y1V9B9"/>
<organism evidence="11 12">
    <name type="scientific">Piromyces finnis</name>
    <dbReference type="NCBI Taxonomy" id="1754191"/>
    <lineage>
        <taxon>Eukaryota</taxon>
        <taxon>Fungi</taxon>
        <taxon>Fungi incertae sedis</taxon>
        <taxon>Chytridiomycota</taxon>
        <taxon>Chytridiomycota incertae sedis</taxon>
        <taxon>Neocallimastigomycetes</taxon>
        <taxon>Neocallimastigales</taxon>
        <taxon>Neocallimastigaceae</taxon>
        <taxon>Piromyces</taxon>
    </lineage>
</organism>
<feature type="region of interest" description="Disordered" evidence="9">
    <location>
        <begin position="433"/>
        <end position="452"/>
    </location>
</feature>
<dbReference type="Pfam" id="PF00447">
    <property type="entry name" value="HSF_DNA-bind"/>
    <property type="match status" value="1"/>
</dbReference>
<dbReference type="InterPro" id="IPR036390">
    <property type="entry name" value="WH_DNA-bd_sf"/>
</dbReference>
<evidence type="ECO:0000313" key="12">
    <source>
        <dbReference type="Proteomes" id="UP000193719"/>
    </source>
</evidence>
<dbReference type="SMART" id="SM00415">
    <property type="entry name" value="HSF"/>
    <property type="match status" value="1"/>
</dbReference>
<evidence type="ECO:0000256" key="2">
    <source>
        <dbReference type="ARBA" id="ARBA00022553"/>
    </source>
</evidence>